<organism evidence="3 4">
    <name type="scientific">Gymnopus androsaceus JB14</name>
    <dbReference type="NCBI Taxonomy" id="1447944"/>
    <lineage>
        <taxon>Eukaryota</taxon>
        <taxon>Fungi</taxon>
        <taxon>Dikarya</taxon>
        <taxon>Basidiomycota</taxon>
        <taxon>Agaricomycotina</taxon>
        <taxon>Agaricomycetes</taxon>
        <taxon>Agaricomycetidae</taxon>
        <taxon>Agaricales</taxon>
        <taxon>Marasmiineae</taxon>
        <taxon>Omphalotaceae</taxon>
        <taxon>Gymnopus</taxon>
    </lineage>
</organism>
<name>A0A6A4HEJ4_9AGAR</name>
<feature type="transmembrane region" description="Helical" evidence="2">
    <location>
        <begin position="115"/>
        <end position="141"/>
    </location>
</feature>
<evidence type="ECO:0000313" key="4">
    <source>
        <dbReference type="Proteomes" id="UP000799118"/>
    </source>
</evidence>
<feature type="compositionally biased region" description="Polar residues" evidence="1">
    <location>
        <begin position="402"/>
        <end position="413"/>
    </location>
</feature>
<feature type="region of interest" description="Disordered" evidence="1">
    <location>
        <begin position="17"/>
        <end position="49"/>
    </location>
</feature>
<feature type="compositionally biased region" description="Basic residues" evidence="1">
    <location>
        <begin position="210"/>
        <end position="219"/>
    </location>
</feature>
<feature type="compositionally biased region" description="Polar residues" evidence="1">
    <location>
        <begin position="250"/>
        <end position="262"/>
    </location>
</feature>
<feature type="transmembrane region" description="Helical" evidence="2">
    <location>
        <begin position="88"/>
        <end position="109"/>
    </location>
</feature>
<feature type="region of interest" description="Disordered" evidence="1">
    <location>
        <begin position="202"/>
        <end position="296"/>
    </location>
</feature>
<dbReference type="EMBL" id="ML769517">
    <property type="protein sequence ID" value="KAE9396240.1"/>
    <property type="molecule type" value="Genomic_DNA"/>
</dbReference>
<protein>
    <submittedName>
        <fullName evidence="3">Uncharacterized protein</fullName>
    </submittedName>
</protein>
<accession>A0A6A4HEJ4</accession>
<proteinExistence type="predicted"/>
<keyword evidence="2" id="KW-0472">Membrane</keyword>
<dbReference type="Proteomes" id="UP000799118">
    <property type="component" value="Unassembled WGS sequence"/>
</dbReference>
<feature type="compositionally biased region" description="Low complexity" evidence="1">
    <location>
        <begin position="24"/>
        <end position="35"/>
    </location>
</feature>
<keyword evidence="4" id="KW-1185">Reference proteome</keyword>
<gene>
    <name evidence="3" type="ORF">BT96DRAFT_1021503</name>
</gene>
<evidence type="ECO:0000256" key="1">
    <source>
        <dbReference type="SAM" id="MobiDB-lite"/>
    </source>
</evidence>
<dbReference type="AlphaFoldDB" id="A0A6A4HEJ4"/>
<feature type="compositionally biased region" description="Polar residues" evidence="1">
    <location>
        <begin position="36"/>
        <end position="49"/>
    </location>
</feature>
<dbReference type="OrthoDB" id="3222669at2759"/>
<reference evidence="3" key="1">
    <citation type="journal article" date="2019" name="Environ. Microbiol.">
        <title>Fungal ecological strategies reflected in gene transcription - a case study of two litter decomposers.</title>
        <authorList>
            <person name="Barbi F."/>
            <person name="Kohler A."/>
            <person name="Barry K."/>
            <person name="Baskaran P."/>
            <person name="Daum C."/>
            <person name="Fauchery L."/>
            <person name="Ihrmark K."/>
            <person name="Kuo A."/>
            <person name="LaButti K."/>
            <person name="Lipzen A."/>
            <person name="Morin E."/>
            <person name="Grigoriev I.V."/>
            <person name="Henrissat B."/>
            <person name="Lindahl B."/>
            <person name="Martin F."/>
        </authorList>
    </citation>
    <scope>NUCLEOTIDE SEQUENCE</scope>
    <source>
        <strain evidence="3">JB14</strain>
    </source>
</reference>
<evidence type="ECO:0000313" key="3">
    <source>
        <dbReference type="EMBL" id="KAE9396240.1"/>
    </source>
</evidence>
<keyword evidence="2" id="KW-0812">Transmembrane</keyword>
<sequence>MAALYLHNAIFIPEPSERREHTRTISSTTLRTITTDQSHPTEPLLHSTNSGSLAYQDLLSRQPEYSSRNDDELILDDLPPSSREKQGFGVLGLWALYNTIRYFIAYTIYESLQGQIAALALGTSTAVCFVLFICAAILSALQSYLLRAHIPIHSLLVIRTVLRYLGSFFLLSPAIAFAIFRVVFTLLIIALFLYIASAYNGTRRPSQSSQRRRKRRRRRMESVQSLTMSPPPTSASSQLPLAPGHPTRHPSGSTVASQGNRLTSDRSLRNSQASADFDPSSSDDDDESSDPPHFDPVLMQQRLNNAIPLPIPQSDRELNNFADRFRALVSQISLETDNAVRTAQSGADNDNAEPSLLPEDIYTTLSSQSYSHEDYAYPPDDQIHILNGIRPANANYRESRQSRPPTRSVTEFTGSEPPSRANSLSLTAAIGGHGLTAQEMGELMEKVERRRRRVVVL</sequence>
<evidence type="ECO:0000256" key="2">
    <source>
        <dbReference type="SAM" id="Phobius"/>
    </source>
</evidence>
<keyword evidence="2" id="KW-1133">Transmembrane helix</keyword>
<feature type="region of interest" description="Disordered" evidence="1">
    <location>
        <begin position="395"/>
        <end position="422"/>
    </location>
</feature>